<evidence type="ECO:0000313" key="3">
    <source>
        <dbReference type="Proteomes" id="UP000076584"/>
    </source>
</evidence>
<organism evidence="2 3">
    <name type="scientific">Colletotrichum incanum</name>
    <name type="common">Soybean anthracnose fungus</name>
    <dbReference type="NCBI Taxonomy" id="1573173"/>
    <lineage>
        <taxon>Eukaryota</taxon>
        <taxon>Fungi</taxon>
        <taxon>Dikarya</taxon>
        <taxon>Ascomycota</taxon>
        <taxon>Pezizomycotina</taxon>
        <taxon>Sordariomycetes</taxon>
        <taxon>Hypocreomycetidae</taxon>
        <taxon>Glomerellales</taxon>
        <taxon>Glomerellaceae</taxon>
        <taxon>Colletotrichum</taxon>
        <taxon>Colletotrichum spaethianum species complex</taxon>
    </lineage>
</organism>
<evidence type="ECO:0000256" key="1">
    <source>
        <dbReference type="SAM" id="MobiDB-lite"/>
    </source>
</evidence>
<dbReference type="EMBL" id="LFIW01002145">
    <property type="protein sequence ID" value="KZL79135.1"/>
    <property type="molecule type" value="Genomic_DNA"/>
</dbReference>
<reference evidence="2 3" key="1">
    <citation type="submission" date="2015-06" db="EMBL/GenBank/DDBJ databases">
        <title>Survival trade-offs in plant roots during colonization by closely related pathogenic and mutualistic fungi.</title>
        <authorList>
            <person name="Hacquard S."/>
            <person name="Kracher B."/>
            <person name="Hiruma K."/>
            <person name="Weinman A."/>
            <person name="Muench P."/>
            <person name="Garrido Oter R."/>
            <person name="Ver Loren van Themaat E."/>
            <person name="Dallerey J.-F."/>
            <person name="Damm U."/>
            <person name="Henrissat B."/>
            <person name="Lespinet O."/>
            <person name="Thon M."/>
            <person name="Kemen E."/>
            <person name="McHardy A.C."/>
            <person name="Schulze-Lefert P."/>
            <person name="O'Connell R.J."/>
        </authorList>
    </citation>
    <scope>NUCLEOTIDE SEQUENCE [LARGE SCALE GENOMIC DNA]</scope>
    <source>
        <strain evidence="2 3">MAFF 238704</strain>
    </source>
</reference>
<protein>
    <submittedName>
        <fullName evidence="2">Uncharacterized protein</fullName>
    </submittedName>
</protein>
<feature type="compositionally biased region" description="Polar residues" evidence="1">
    <location>
        <begin position="14"/>
        <end position="36"/>
    </location>
</feature>
<name>A0A161VZK3_COLIC</name>
<gene>
    <name evidence="2" type="ORF">CI238_10237</name>
</gene>
<keyword evidence="3" id="KW-1185">Reference proteome</keyword>
<accession>A0A161VZK3</accession>
<sequence>MSVPASAPELASAPVTSSETDAGQASSAMSQSVEESNTNDHNDTENIPLAPAVNKEMKTGLGRIGFHRLALGETDFNISDATFDINRAPGHMEATYVGHYSWLASWFPYNPAHITIYFVSNMEKHSFSIPEAILVQKLEYLQISHYINLGEHNDNFAVDVAKQGRKTMEESKRLNSIASTTQDGANKTIRKLPECVDYVTYRDPLMPGESKAKTQLFTI</sequence>
<dbReference type="Proteomes" id="UP000076584">
    <property type="component" value="Unassembled WGS sequence"/>
</dbReference>
<evidence type="ECO:0000313" key="2">
    <source>
        <dbReference type="EMBL" id="KZL79135.1"/>
    </source>
</evidence>
<dbReference type="AlphaFoldDB" id="A0A161VZK3"/>
<feature type="region of interest" description="Disordered" evidence="1">
    <location>
        <begin position="1"/>
        <end position="52"/>
    </location>
</feature>
<proteinExistence type="predicted"/>
<comment type="caution">
    <text evidence="2">The sequence shown here is derived from an EMBL/GenBank/DDBJ whole genome shotgun (WGS) entry which is preliminary data.</text>
</comment>